<dbReference type="Gene3D" id="1.10.490.10">
    <property type="entry name" value="Globins"/>
    <property type="match status" value="1"/>
</dbReference>
<evidence type="ECO:0000313" key="3">
    <source>
        <dbReference type="EMBL" id="BAU29747.1"/>
    </source>
</evidence>
<dbReference type="GO" id="GO:0006935">
    <property type="term" value="P:chemotaxis"/>
    <property type="evidence" value="ECO:0007669"/>
    <property type="project" value="InterPro"/>
</dbReference>
<dbReference type="GO" id="GO:0016020">
    <property type="term" value="C:membrane"/>
    <property type="evidence" value="ECO:0007669"/>
    <property type="project" value="InterPro"/>
</dbReference>
<dbReference type="KEGG" id="asoc:CB4_03984"/>
<dbReference type="InterPro" id="IPR039379">
    <property type="entry name" value="Protoglobin_sensor_dom"/>
</dbReference>
<dbReference type="SMART" id="SM00283">
    <property type="entry name" value="MA"/>
    <property type="match status" value="1"/>
</dbReference>
<dbReference type="InterPro" id="IPR009050">
    <property type="entry name" value="Globin-like_sf"/>
</dbReference>
<dbReference type="GO" id="GO:0004888">
    <property type="term" value="F:transmembrane signaling receptor activity"/>
    <property type="evidence" value="ECO:0007669"/>
    <property type="project" value="InterPro"/>
</dbReference>
<dbReference type="Pfam" id="PF11563">
    <property type="entry name" value="Protoglobin"/>
    <property type="match status" value="1"/>
</dbReference>
<name>A0A0U5CAH5_9BACL</name>
<dbReference type="CDD" id="cd01068">
    <property type="entry name" value="globin_sensor"/>
    <property type="match status" value="1"/>
</dbReference>
<dbReference type="EMBL" id="AP017312">
    <property type="protein sequence ID" value="BAU29747.1"/>
    <property type="molecule type" value="Genomic_DNA"/>
</dbReference>
<dbReference type="GO" id="GO:0020037">
    <property type="term" value="F:heme binding"/>
    <property type="evidence" value="ECO:0007669"/>
    <property type="project" value="InterPro"/>
</dbReference>
<proteinExistence type="inferred from homology"/>
<comment type="similarity">
    <text evidence="2">Belongs to the methyl-accepting chemotaxis (MCP) protein family.</text>
</comment>
<protein>
    <submittedName>
        <fullName evidence="3">Heme-based aerotactic transducer HemAT</fullName>
    </submittedName>
</protein>
<evidence type="ECO:0000256" key="2">
    <source>
        <dbReference type="ARBA" id="ARBA00029447"/>
    </source>
</evidence>
<organism evidence="3 4">
    <name type="scientific">Aneurinibacillus soli</name>
    <dbReference type="NCBI Taxonomy" id="1500254"/>
    <lineage>
        <taxon>Bacteria</taxon>
        <taxon>Bacillati</taxon>
        <taxon>Bacillota</taxon>
        <taxon>Bacilli</taxon>
        <taxon>Bacillales</taxon>
        <taxon>Paenibacillaceae</taxon>
        <taxon>Aneurinibacillus group</taxon>
        <taxon>Aneurinibacillus</taxon>
    </lineage>
</organism>
<dbReference type="GO" id="GO:0019825">
    <property type="term" value="F:oxygen binding"/>
    <property type="evidence" value="ECO:0007669"/>
    <property type="project" value="InterPro"/>
</dbReference>
<dbReference type="PANTHER" id="PTHR32089">
    <property type="entry name" value="METHYL-ACCEPTING CHEMOTAXIS PROTEIN MCPB"/>
    <property type="match status" value="1"/>
</dbReference>
<dbReference type="PROSITE" id="PS50111">
    <property type="entry name" value="CHEMOTAXIS_TRANSDUC_2"/>
    <property type="match status" value="1"/>
</dbReference>
<dbReference type="Gene3D" id="1.20.120.30">
    <property type="entry name" value="Aspartate receptor, ligand-binding domain"/>
    <property type="match status" value="1"/>
</dbReference>
<dbReference type="SUPFAM" id="SSF58104">
    <property type="entry name" value="Methyl-accepting chemotaxis protein (MCP) signaling domain"/>
    <property type="match status" value="1"/>
</dbReference>
<dbReference type="GO" id="GO:0007165">
    <property type="term" value="P:signal transduction"/>
    <property type="evidence" value="ECO:0007669"/>
    <property type="project" value="UniProtKB-KW"/>
</dbReference>
<keyword evidence="4" id="KW-1185">Reference proteome</keyword>
<sequence>MFAKDKMTNYSYFNTEHHSDISANERLKEKLDFLGISKIQKEIVHSLKGVFEKHHQEIVDKFYARLHEVSFLHQILVNHADEQKLKKTFYAYMISLFDDKLDLEYVFKRRAIAEAHARIGLTPDWFFPAFTLLNQLFIPHIVQAFAKRPAVMTDALLAYESMITLDQQIVVETYMELQANSFIGGLSTIIEYNANIDEVRDLLFYQEQQMKDSAAVSAAMEELNAGVEEVSSSIASVAHDATDTIDKLDSGVSALGAVMNSLHEMDAEQVTIAGQVDQLYGRVNSMSKLTDAIKSIADQTNMLALNASIEAARAGEHGKGFSVVAEEVRKLADSTKQSVAHITDDMHELHSITSEIKNVTSQSSNRLHEGVEKLANVSADLQGMNVGIHEIGRHFEEIAAISQEQAAATDDITARNHNIVEAIEKGAAIGRRTGEAVYQLSKMIDEYRVRSISKNMKMSQEDLLQLAITDHLLWRWKVYNLLLGFEKIDEKDVASHFDCRLGKWYYGEAKRLFGDSPLYRVIEAPHARVHSLAKEAVQAYNRGDRPTAERCLRDLADASREVMEKLTSLKESIIAEKQKHRSYM</sequence>
<evidence type="ECO:0000256" key="1">
    <source>
        <dbReference type="ARBA" id="ARBA00023224"/>
    </source>
</evidence>
<reference evidence="3 4" key="1">
    <citation type="submission" date="2015-12" db="EMBL/GenBank/DDBJ databases">
        <title>Genome sequence of Aneurinibacillus soli.</title>
        <authorList>
            <person name="Lee J.S."/>
            <person name="Lee K.C."/>
            <person name="Kim K.K."/>
            <person name="Lee B.W."/>
        </authorList>
    </citation>
    <scope>NUCLEOTIDE SEQUENCE [LARGE SCALE GENOMIC DNA]</scope>
    <source>
        <strain evidence="3 4">CB4</strain>
    </source>
</reference>
<accession>A0A0U5CAH5</accession>
<evidence type="ECO:0000313" key="4">
    <source>
        <dbReference type="Proteomes" id="UP000217696"/>
    </source>
</evidence>
<gene>
    <name evidence="3" type="primary">hemAT_3</name>
    <name evidence="3" type="ORF">CB4_03984</name>
</gene>
<dbReference type="InterPro" id="IPR044398">
    <property type="entry name" value="Globin-sensor_dom"/>
</dbReference>
<dbReference type="Gene3D" id="1.10.287.950">
    <property type="entry name" value="Methyl-accepting chemotaxis protein"/>
    <property type="match status" value="1"/>
</dbReference>
<dbReference type="RefSeq" id="WP_096467399.1">
    <property type="nucleotide sequence ID" value="NZ_AP017312.1"/>
</dbReference>
<dbReference type="PRINTS" id="PR00260">
    <property type="entry name" value="CHEMTRNSDUCR"/>
</dbReference>
<dbReference type="InterPro" id="IPR012292">
    <property type="entry name" value="Globin/Proto"/>
</dbReference>
<dbReference type="InterPro" id="IPR004090">
    <property type="entry name" value="Chemotax_Me-accpt_rcpt"/>
</dbReference>
<dbReference type="AlphaFoldDB" id="A0A0U5CAH5"/>
<keyword evidence="1" id="KW-0807">Transducer</keyword>
<dbReference type="Proteomes" id="UP000217696">
    <property type="component" value="Chromosome"/>
</dbReference>
<dbReference type="InterPro" id="IPR004089">
    <property type="entry name" value="MCPsignal_dom"/>
</dbReference>
<dbReference type="OrthoDB" id="266313at2"/>
<dbReference type="Pfam" id="PF00015">
    <property type="entry name" value="MCPsignal"/>
    <property type="match status" value="1"/>
</dbReference>
<dbReference type="InterPro" id="IPR025991">
    <property type="entry name" value="Chemoreceptor_zinc-bind_dom"/>
</dbReference>
<dbReference type="PANTHER" id="PTHR32089:SF112">
    <property type="entry name" value="LYSOZYME-LIKE PROTEIN-RELATED"/>
    <property type="match status" value="1"/>
</dbReference>
<dbReference type="SUPFAM" id="SSF46458">
    <property type="entry name" value="Globin-like"/>
    <property type="match status" value="1"/>
</dbReference>
<dbReference type="Pfam" id="PF13682">
    <property type="entry name" value="CZB"/>
    <property type="match status" value="1"/>
</dbReference>